<protein>
    <submittedName>
        <fullName evidence="2">Uncharacterized protein</fullName>
    </submittedName>
</protein>
<dbReference type="AlphaFoldDB" id="A0A9P9J5G0"/>
<reference evidence="2" key="1">
    <citation type="journal article" date="2021" name="Nat. Commun.">
        <title>Genetic determinants of endophytism in the Arabidopsis root mycobiome.</title>
        <authorList>
            <person name="Mesny F."/>
            <person name="Miyauchi S."/>
            <person name="Thiergart T."/>
            <person name="Pickel B."/>
            <person name="Atanasova L."/>
            <person name="Karlsson M."/>
            <person name="Huettel B."/>
            <person name="Barry K.W."/>
            <person name="Haridas S."/>
            <person name="Chen C."/>
            <person name="Bauer D."/>
            <person name="Andreopoulos W."/>
            <person name="Pangilinan J."/>
            <person name="LaButti K."/>
            <person name="Riley R."/>
            <person name="Lipzen A."/>
            <person name="Clum A."/>
            <person name="Drula E."/>
            <person name="Henrissat B."/>
            <person name="Kohler A."/>
            <person name="Grigoriev I.V."/>
            <person name="Martin F.M."/>
            <person name="Hacquard S."/>
        </authorList>
    </citation>
    <scope>NUCLEOTIDE SEQUENCE</scope>
    <source>
        <strain evidence="2">MPI-CAGE-AT-0147</strain>
    </source>
</reference>
<name>A0A9P9J5G0_9HYPO</name>
<sequence length="215" mass="24255">MQQHLPTRLLRRDDNKTINRMTSLLVRRLAVHRSCLIDLGEWERSLKTTGGWVRFLVRVWTQLARVSQPRASHSSFAAWYFHPRTNETDRRTQVWPLVNLQGVGCMAASLRGNWTWASLGVPGTSDNTDGGRGSCRLLEEHSLRRCFHGASTEAAFAGNYPWHLNNRSWGTGFATSQTLMALMPISTSGHNTKLPPRHTSKPSIPRAQRPSTNSL</sequence>
<organism evidence="2 3">
    <name type="scientific">Dactylonectria macrodidyma</name>
    <dbReference type="NCBI Taxonomy" id="307937"/>
    <lineage>
        <taxon>Eukaryota</taxon>
        <taxon>Fungi</taxon>
        <taxon>Dikarya</taxon>
        <taxon>Ascomycota</taxon>
        <taxon>Pezizomycotina</taxon>
        <taxon>Sordariomycetes</taxon>
        <taxon>Hypocreomycetidae</taxon>
        <taxon>Hypocreales</taxon>
        <taxon>Nectriaceae</taxon>
        <taxon>Dactylonectria</taxon>
    </lineage>
</organism>
<evidence type="ECO:0000313" key="3">
    <source>
        <dbReference type="Proteomes" id="UP000738349"/>
    </source>
</evidence>
<keyword evidence="3" id="KW-1185">Reference proteome</keyword>
<dbReference type="EMBL" id="JAGMUV010000007">
    <property type="protein sequence ID" value="KAH7148878.1"/>
    <property type="molecule type" value="Genomic_DNA"/>
</dbReference>
<evidence type="ECO:0000313" key="2">
    <source>
        <dbReference type="EMBL" id="KAH7148878.1"/>
    </source>
</evidence>
<evidence type="ECO:0000256" key="1">
    <source>
        <dbReference type="SAM" id="MobiDB-lite"/>
    </source>
</evidence>
<comment type="caution">
    <text evidence="2">The sequence shown here is derived from an EMBL/GenBank/DDBJ whole genome shotgun (WGS) entry which is preliminary data.</text>
</comment>
<proteinExistence type="predicted"/>
<dbReference type="OrthoDB" id="10611177at2759"/>
<feature type="region of interest" description="Disordered" evidence="1">
    <location>
        <begin position="186"/>
        <end position="215"/>
    </location>
</feature>
<dbReference type="Proteomes" id="UP000738349">
    <property type="component" value="Unassembled WGS sequence"/>
</dbReference>
<gene>
    <name evidence="2" type="ORF">EDB81DRAFT_478374</name>
</gene>
<accession>A0A9P9J5G0</accession>